<dbReference type="PROSITE" id="PS51463">
    <property type="entry name" value="P_GLUCOSE_ISOMERASE_3"/>
    <property type="match status" value="1"/>
</dbReference>
<evidence type="ECO:0000313" key="13">
    <source>
        <dbReference type="EMBL" id="CAA2105085.1"/>
    </source>
</evidence>
<dbReference type="InterPro" id="IPR046348">
    <property type="entry name" value="SIS_dom_sf"/>
</dbReference>
<dbReference type="InterPro" id="IPR035476">
    <property type="entry name" value="SIS_PGI_1"/>
</dbReference>
<comment type="pathway">
    <text evidence="3 11">Carbohydrate degradation; pentose phosphate pathway; D-glyceraldehyde 3-phosphate and beta-D-fructose 6-phosphate from D-ribose 5-phosphate and D-xylulose 5-phosphate (non-oxidative stage): step 2/3.</text>
</comment>
<dbReference type="InterPro" id="IPR004732">
    <property type="entry name" value="Transaldolase_2"/>
</dbReference>
<dbReference type="NCBIfam" id="NF007080">
    <property type="entry name" value="PRK09533.1"/>
    <property type="match status" value="1"/>
</dbReference>
<dbReference type="PANTHER" id="PTHR10683">
    <property type="entry name" value="TRANSALDOLASE"/>
    <property type="match status" value="1"/>
</dbReference>
<comment type="subcellular location">
    <subcellularLocation>
        <location evidence="2 11">Cytoplasm</location>
    </subcellularLocation>
</comment>
<evidence type="ECO:0000256" key="8">
    <source>
        <dbReference type="ARBA" id="ARBA00023126"/>
    </source>
</evidence>
<evidence type="ECO:0000256" key="9">
    <source>
        <dbReference type="ARBA" id="ARBA00023270"/>
    </source>
</evidence>
<dbReference type="EC" id="2.2.1.2" evidence="5 11"/>
<dbReference type="CDD" id="cd05798">
    <property type="entry name" value="SIS_TAL_PGI"/>
    <property type="match status" value="1"/>
</dbReference>
<dbReference type="InterPro" id="IPR013785">
    <property type="entry name" value="Aldolase_TIM"/>
</dbReference>
<dbReference type="GO" id="GO:0006094">
    <property type="term" value="P:gluconeogenesis"/>
    <property type="evidence" value="ECO:0007669"/>
    <property type="project" value="UniProtKB-KW"/>
</dbReference>
<feature type="active site" description="Schiff-base intermediate with substrate" evidence="11">
    <location>
        <position position="141"/>
    </location>
</feature>
<evidence type="ECO:0000256" key="6">
    <source>
        <dbReference type="ARBA" id="ARBA00022490"/>
    </source>
</evidence>
<evidence type="ECO:0000256" key="12">
    <source>
        <dbReference type="RuleBase" id="RU000612"/>
    </source>
</evidence>
<dbReference type="InterPro" id="IPR001585">
    <property type="entry name" value="TAL/FSA"/>
</dbReference>
<keyword evidence="8 11" id="KW-0570">Pentose shunt</keyword>
<keyword evidence="12" id="KW-0312">Gluconeogenesis</keyword>
<gene>
    <name evidence="11 13" type="primary">tal</name>
    <name evidence="13" type="ORF">MBUL_03016</name>
</gene>
<sequence length="950" mass="101579">MNPLKALFPEQGQAVWLDFVARGFIADGRLKTLVDEDGLRGVTSNPSIFEKAIGDSTEYDGALKEVMDAGDARVIDLYEGCAIADIQAAADVLRPVYEASDGADGYVSLEVSPYLALSTEDTLEEARRLHKTVARDNLMVKVPATPAGIPAIRALTADGISINVTLLFGQDAYEEVARAFIAGLEEFGAKGGDVSKVASVASFFISRIDVAVDKALDAKIAEANDPDEKAELEALKGKVAIANAKLAYQRYKRIFAEPTWQALAQKGAKAQRLLWASTGTKNKAYSDVLYVEELIGPDTVNTMPPVTMDAFRDHGTVKPAIEENVGDAEAVMARLARAGIDIGAVAKQLVEEGVQLFIDAADKLLGAVAGKRADFLGAKLDGQTLILGDAIGAEAKKAVESWRASGSIRRLWAHDKTVWSNADEDQWLGWLRIVEDELARVSEYQAFAEDVRQTGFSDVVVLGMGGSSLGPEVLAETYGSRDGFPTLRILDSTDPDQVRAVESAVNLETTLFIVASKSGSTLEPNVFRDYFLGRMKALVGERAGAHFVAVTDPGSAMEAAAKADNFRRIFYGVKQIGGRYSVLSAFGLVPAAASGIDVKQFLDTARTMVRSCGPAVPPAQNPGVLLGTAMAAAALHDGRDKVTFIASPGIDTFGAWAEQLIAESTGKDGRGLIPIDGEPVGVPAVYGRDRFFVYLRLDNRADAQQDEAVRSLEREGHPVVHITMVNEEQLPQEFFRFEMATAVAGALLGINPFDQPDVEASKIETKKLFDAAEKSGSLPSETPLVEDETIALYADPANPGALPQTAEGFEAALRAHLARIKDGDYAALLAYVARNEAHHAILQEARIALRDKRKVATCLEFGPRFLHSTGQAYKGGPDTGVFLQITADPSEDLAIPGRALGFGTVVAAQARGDFAVLAERGRRALRVHIKGGDVEAGLKRIAAAIKAAVV</sequence>
<proteinExistence type="inferred from homology"/>
<dbReference type="GO" id="GO:0006096">
    <property type="term" value="P:glycolytic process"/>
    <property type="evidence" value="ECO:0007669"/>
    <property type="project" value="UniProtKB-UniPathway"/>
</dbReference>
<comment type="pathway">
    <text evidence="12">Carbohydrate degradation; glycolysis; D-glyceraldehyde 3-phosphate and glycerone phosphate from D-glucose: step 2/4.</text>
</comment>
<organism evidence="13">
    <name type="scientific">Methylobacterium bullatum</name>
    <dbReference type="NCBI Taxonomy" id="570505"/>
    <lineage>
        <taxon>Bacteria</taxon>
        <taxon>Pseudomonadati</taxon>
        <taxon>Pseudomonadota</taxon>
        <taxon>Alphaproteobacteria</taxon>
        <taxon>Hyphomicrobiales</taxon>
        <taxon>Methylobacteriaceae</taxon>
        <taxon>Methylobacterium</taxon>
    </lineage>
</organism>
<comment type="catalytic activity">
    <reaction evidence="10 11">
        <text>D-sedoheptulose 7-phosphate + D-glyceraldehyde 3-phosphate = D-erythrose 4-phosphate + beta-D-fructose 6-phosphate</text>
        <dbReference type="Rhea" id="RHEA:17053"/>
        <dbReference type="ChEBI" id="CHEBI:16897"/>
        <dbReference type="ChEBI" id="CHEBI:57483"/>
        <dbReference type="ChEBI" id="CHEBI:57634"/>
        <dbReference type="ChEBI" id="CHEBI:59776"/>
        <dbReference type="EC" id="2.2.1.2"/>
    </reaction>
</comment>
<evidence type="ECO:0000256" key="3">
    <source>
        <dbReference type="ARBA" id="ARBA00004857"/>
    </source>
</evidence>
<evidence type="ECO:0000256" key="2">
    <source>
        <dbReference type="ARBA" id="ARBA00004496"/>
    </source>
</evidence>
<dbReference type="InterPro" id="IPR001672">
    <property type="entry name" value="G6P_Isomerase"/>
</dbReference>
<dbReference type="EMBL" id="LR743504">
    <property type="protein sequence ID" value="CAA2105085.1"/>
    <property type="molecule type" value="Genomic_DNA"/>
</dbReference>
<accession>A0A679J8V3</accession>
<dbReference type="HAMAP" id="MF_00493">
    <property type="entry name" value="Transaldolase_2"/>
    <property type="match status" value="1"/>
</dbReference>
<dbReference type="PROSITE" id="PS01054">
    <property type="entry name" value="TRANSALDOLASE_1"/>
    <property type="match status" value="1"/>
</dbReference>
<dbReference type="NCBIfam" id="TIGR00876">
    <property type="entry name" value="tal_mycobact"/>
    <property type="match status" value="1"/>
</dbReference>
<keyword evidence="12" id="KW-0413">Isomerase</keyword>
<keyword evidence="12" id="KW-0324">Glycolysis</keyword>
<dbReference type="SUPFAM" id="SSF53697">
    <property type="entry name" value="SIS domain"/>
    <property type="match status" value="1"/>
</dbReference>
<evidence type="ECO:0000256" key="5">
    <source>
        <dbReference type="ARBA" id="ARBA00013151"/>
    </source>
</evidence>
<dbReference type="NCBIfam" id="NF002881">
    <property type="entry name" value="PRK03343.1"/>
    <property type="match status" value="1"/>
</dbReference>
<comment type="function">
    <text evidence="1 11">Transaldolase is important for the balance of metabolites in the pentose-phosphate pathway.</text>
</comment>
<dbReference type="Gene3D" id="3.20.20.70">
    <property type="entry name" value="Aldolase class I"/>
    <property type="match status" value="1"/>
</dbReference>
<evidence type="ECO:0000256" key="1">
    <source>
        <dbReference type="ARBA" id="ARBA00003518"/>
    </source>
</evidence>
<dbReference type="GO" id="GO:0004347">
    <property type="term" value="F:glucose-6-phosphate isomerase activity"/>
    <property type="evidence" value="ECO:0007669"/>
    <property type="project" value="UniProtKB-EC"/>
</dbReference>
<keyword evidence="9 11" id="KW-0704">Schiff base</keyword>
<dbReference type="PANTHER" id="PTHR10683:SF31">
    <property type="entry name" value="TRANSALDOLASE"/>
    <property type="match status" value="1"/>
</dbReference>
<dbReference type="AlphaFoldDB" id="A0A679J8V3"/>
<dbReference type="UniPathway" id="UPA00115">
    <property type="reaction ID" value="UER00414"/>
</dbReference>
<dbReference type="UniPathway" id="UPA00109">
    <property type="reaction ID" value="UER00181"/>
</dbReference>
<dbReference type="PRINTS" id="PR00662">
    <property type="entry name" value="G6PISOMERASE"/>
</dbReference>
<comment type="similarity">
    <text evidence="12">Belongs to the GPI family.</text>
</comment>
<evidence type="ECO:0000256" key="10">
    <source>
        <dbReference type="ARBA" id="ARBA00048810"/>
    </source>
</evidence>
<dbReference type="GO" id="GO:0006098">
    <property type="term" value="P:pentose-phosphate shunt"/>
    <property type="evidence" value="ECO:0007669"/>
    <property type="project" value="UniProtKB-UniRule"/>
</dbReference>
<evidence type="ECO:0000256" key="7">
    <source>
        <dbReference type="ARBA" id="ARBA00022679"/>
    </source>
</evidence>
<keyword evidence="6 11" id="KW-0963">Cytoplasm</keyword>
<dbReference type="SUPFAM" id="SSF51569">
    <property type="entry name" value="Aldolase"/>
    <property type="match status" value="1"/>
</dbReference>
<protein>
    <recommendedName>
        <fullName evidence="5 11">Transaldolase</fullName>
        <ecNumber evidence="5 11">2.2.1.2</ecNumber>
    </recommendedName>
</protein>
<reference evidence="13" key="1">
    <citation type="submission" date="2019-12" db="EMBL/GenBank/DDBJ databases">
        <authorList>
            <person name="Cremers G."/>
        </authorList>
    </citation>
    <scope>NUCLEOTIDE SEQUENCE</scope>
    <source>
        <strain evidence="13">Mbul1</strain>
    </source>
</reference>
<dbReference type="GO" id="GO:0005737">
    <property type="term" value="C:cytoplasm"/>
    <property type="evidence" value="ECO:0007669"/>
    <property type="project" value="UniProtKB-SubCell"/>
</dbReference>
<dbReference type="CDD" id="cd05015">
    <property type="entry name" value="SIS_PGI_1"/>
    <property type="match status" value="1"/>
</dbReference>
<dbReference type="GO" id="GO:0097367">
    <property type="term" value="F:carbohydrate derivative binding"/>
    <property type="evidence" value="ECO:0007669"/>
    <property type="project" value="InterPro"/>
</dbReference>
<dbReference type="CDD" id="cd00955">
    <property type="entry name" value="Transaldolase_like"/>
    <property type="match status" value="1"/>
</dbReference>
<dbReference type="Gene3D" id="3.40.50.10490">
    <property type="entry name" value="Glucose-6-phosphate isomerase like protein, domain 1"/>
    <property type="match status" value="3"/>
</dbReference>
<dbReference type="PROSITE" id="PS00958">
    <property type="entry name" value="TRANSALDOLASE_2"/>
    <property type="match status" value="1"/>
</dbReference>
<evidence type="ECO:0000256" key="11">
    <source>
        <dbReference type="HAMAP-Rule" id="MF_00493"/>
    </source>
</evidence>
<dbReference type="Pfam" id="PF00923">
    <property type="entry name" value="TAL_FSA"/>
    <property type="match status" value="1"/>
</dbReference>
<keyword evidence="7 11" id="KW-0808">Transferase</keyword>
<dbReference type="InterPro" id="IPR018225">
    <property type="entry name" value="Transaldolase_AS"/>
</dbReference>
<name>A0A679J8V3_9HYPH</name>
<dbReference type="GO" id="GO:0004801">
    <property type="term" value="F:transaldolase activity"/>
    <property type="evidence" value="ECO:0007669"/>
    <property type="project" value="UniProtKB-UniRule"/>
</dbReference>
<comment type="catalytic activity">
    <reaction evidence="12">
        <text>alpha-D-glucose 6-phosphate = beta-D-fructose 6-phosphate</text>
        <dbReference type="Rhea" id="RHEA:11816"/>
        <dbReference type="ChEBI" id="CHEBI:57634"/>
        <dbReference type="ChEBI" id="CHEBI:58225"/>
        <dbReference type="EC" id="5.3.1.9"/>
    </reaction>
</comment>
<evidence type="ECO:0000256" key="4">
    <source>
        <dbReference type="ARBA" id="ARBA00008426"/>
    </source>
</evidence>
<comment type="similarity">
    <text evidence="4 11">Belongs to the transaldolase family. Type 2 subfamily.</text>
</comment>
<dbReference type="Pfam" id="PF00342">
    <property type="entry name" value="PGI"/>
    <property type="match status" value="1"/>
</dbReference>